<dbReference type="InterPro" id="IPR051910">
    <property type="entry name" value="ComF/GntX_DNA_util-trans"/>
</dbReference>
<protein>
    <recommendedName>
        <fullName evidence="4">ComF family protein</fullName>
    </recommendedName>
</protein>
<evidence type="ECO:0000313" key="3">
    <source>
        <dbReference type="Proteomes" id="UP000600171"/>
    </source>
</evidence>
<dbReference type="AlphaFoldDB" id="A0A917IPM4"/>
<dbReference type="SUPFAM" id="SSF53271">
    <property type="entry name" value="PRTase-like"/>
    <property type="match status" value="1"/>
</dbReference>
<keyword evidence="3" id="KW-1185">Reference proteome</keyword>
<reference evidence="2 3" key="1">
    <citation type="journal article" date="2014" name="Int. J. Syst. Evol. Microbiol.">
        <title>Complete genome sequence of Corynebacterium casei LMG S-19264T (=DSM 44701T), isolated from a smear-ripened cheese.</title>
        <authorList>
            <consortium name="US DOE Joint Genome Institute (JGI-PGF)"/>
            <person name="Walter F."/>
            <person name="Albersmeier A."/>
            <person name="Kalinowski J."/>
            <person name="Ruckert C."/>
        </authorList>
    </citation>
    <scope>NUCLEOTIDE SEQUENCE [LARGE SCALE GENOMIC DNA]</scope>
    <source>
        <strain evidence="2 3">CCM 8669</strain>
    </source>
</reference>
<evidence type="ECO:0000313" key="2">
    <source>
        <dbReference type="EMBL" id="GGH59520.1"/>
    </source>
</evidence>
<dbReference type="InterPro" id="IPR000836">
    <property type="entry name" value="PRTase_dom"/>
</dbReference>
<accession>A0A917IPM4</accession>
<dbReference type="RefSeq" id="WP_188358904.1">
    <property type="nucleotide sequence ID" value="NZ_BMDC01000001.1"/>
</dbReference>
<dbReference type="CDD" id="cd06223">
    <property type="entry name" value="PRTases_typeI"/>
    <property type="match status" value="1"/>
</dbReference>
<organism evidence="2 3">
    <name type="scientific">Rothia aerolata</name>
    <dbReference type="NCBI Taxonomy" id="1812262"/>
    <lineage>
        <taxon>Bacteria</taxon>
        <taxon>Bacillati</taxon>
        <taxon>Actinomycetota</taxon>
        <taxon>Actinomycetes</taxon>
        <taxon>Micrococcales</taxon>
        <taxon>Micrococcaceae</taxon>
        <taxon>Rothia</taxon>
    </lineage>
</organism>
<dbReference type="Gene3D" id="3.40.50.2020">
    <property type="match status" value="1"/>
</dbReference>
<dbReference type="Proteomes" id="UP000600171">
    <property type="component" value="Unassembled WGS sequence"/>
</dbReference>
<name>A0A917IPM4_9MICC</name>
<dbReference type="InterPro" id="IPR029057">
    <property type="entry name" value="PRTase-like"/>
</dbReference>
<comment type="similarity">
    <text evidence="1">Belongs to the ComF/GntX family.</text>
</comment>
<gene>
    <name evidence="2" type="ORF">GCM10007359_06780</name>
</gene>
<dbReference type="PANTHER" id="PTHR47505">
    <property type="entry name" value="DNA UTILIZATION PROTEIN YHGH"/>
    <property type="match status" value="1"/>
</dbReference>
<sequence>MGQALADVSDLFLPATCACCGTYGKNLHGRKDLCPRCDYLLRHSLLNLHRPQLRSAQPTCVASGLYEHEVAAAVLAFKNGGRTDLTPYLATGLTRAISALLEEQDLALLRGKTLVLVPMPSEASSLRKRGYSPAEELARYSLRQLRANLPPQLAGVGSEIKVVPALKKKSGSVLSGFLGREGPGQKTLGVEDRFRRMSHSLAPAQPPGGLLGFRYDLSDAACILVDDVVTTGATLSAAYRLLQPLTTVLGASTVAAVPRRFEGS</sequence>
<proteinExistence type="inferred from homology"/>
<dbReference type="EMBL" id="BMDC01000001">
    <property type="protein sequence ID" value="GGH59520.1"/>
    <property type="molecule type" value="Genomic_DNA"/>
</dbReference>
<comment type="caution">
    <text evidence="2">The sequence shown here is derived from an EMBL/GenBank/DDBJ whole genome shotgun (WGS) entry which is preliminary data.</text>
</comment>
<evidence type="ECO:0008006" key="4">
    <source>
        <dbReference type="Google" id="ProtNLM"/>
    </source>
</evidence>
<dbReference type="PANTHER" id="PTHR47505:SF1">
    <property type="entry name" value="DNA UTILIZATION PROTEIN YHGH"/>
    <property type="match status" value="1"/>
</dbReference>
<evidence type="ECO:0000256" key="1">
    <source>
        <dbReference type="ARBA" id="ARBA00008007"/>
    </source>
</evidence>